<dbReference type="InterPro" id="IPR035992">
    <property type="entry name" value="Ricin_B-like_lectins"/>
</dbReference>
<dbReference type="SMART" id="SM00458">
    <property type="entry name" value="RICIN"/>
    <property type="match status" value="1"/>
</dbReference>
<feature type="domain" description="Ricin B lectin" evidence="3">
    <location>
        <begin position="28"/>
        <end position="153"/>
    </location>
</feature>
<keyword evidence="2" id="KW-0732">Signal</keyword>
<gene>
    <name evidence="4" type="ORF">BJ983_004614</name>
</gene>
<accession>A0A7Y9J7H4</accession>
<feature type="region of interest" description="Disordered" evidence="1">
    <location>
        <begin position="151"/>
        <end position="236"/>
    </location>
</feature>
<comment type="caution">
    <text evidence="4">The sequence shown here is derived from an EMBL/GenBank/DDBJ whole genome shotgun (WGS) entry which is preliminary data.</text>
</comment>
<organism evidence="4 5">
    <name type="scientific">Actinomycetospora corticicola</name>
    <dbReference type="NCBI Taxonomy" id="663602"/>
    <lineage>
        <taxon>Bacteria</taxon>
        <taxon>Bacillati</taxon>
        <taxon>Actinomycetota</taxon>
        <taxon>Actinomycetes</taxon>
        <taxon>Pseudonocardiales</taxon>
        <taxon>Pseudonocardiaceae</taxon>
        <taxon>Actinomycetospora</taxon>
    </lineage>
</organism>
<reference evidence="4 5" key="1">
    <citation type="submission" date="2020-07" db="EMBL/GenBank/DDBJ databases">
        <title>Sequencing the genomes of 1000 actinobacteria strains.</title>
        <authorList>
            <person name="Klenk H.-P."/>
        </authorList>
    </citation>
    <scope>NUCLEOTIDE SEQUENCE [LARGE SCALE GENOMIC DNA]</scope>
    <source>
        <strain evidence="4 5">DSM 45772</strain>
    </source>
</reference>
<dbReference type="AlphaFoldDB" id="A0A7Y9J7H4"/>
<feature type="compositionally biased region" description="Low complexity" evidence="1">
    <location>
        <begin position="151"/>
        <end position="231"/>
    </location>
</feature>
<evidence type="ECO:0000313" key="4">
    <source>
        <dbReference type="EMBL" id="NYD38512.1"/>
    </source>
</evidence>
<dbReference type="PROSITE" id="PS50231">
    <property type="entry name" value="RICIN_B_LECTIN"/>
    <property type="match status" value="1"/>
</dbReference>
<evidence type="ECO:0000256" key="2">
    <source>
        <dbReference type="SAM" id="SignalP"/>
    </source>
</evidence>
<dbReference type="InterPro" id="IPR000772">
    <property type="entry name" value="Ricin_B_lectin"/>
</dbReference>
<proteinExistence type="predicted"/>
<feature type="signal peptide" evidence="2">
    <location>
        <begin position="1"/>
        <end position="24"/>
    </location>
</feature>
<keyword evidence="5" id="KW-1185">Reference proteome</keyword>
<dbReference type="Pfam" id="PF00652">
    <property type="entry name" value="Ricin_B_lectin"/>
    <property type="match status" value="1"/>
</dbReference>
<dbReference type="SUPFAM" id="SSF50370">
    <property type="entry name" value="Ricin B-like lectins"/>
    <property type="match status" value="1"/>
</dbReference>
<feature type="chain" id="PRO_5031566132" description="Ricin B lectin domain-containing protein" evidence="2">
    <location>
        <begin position="25"/>
        <end position="454"/>
    </location>
</feature>
<dbReference type="InterPro" id="IPR025975">
    <property type="entry name" value="Polysacc_lyase"/>
</dbReference>
<dbReference type="EMBL" id="JACCBN010000001">
    <property type="protein sequence ID" value="NYD38512.1"/>
    <property type="molecule type" value="Genomic_DNA"/>
</dbReference>
<dbReference type="Gene3D" id="2.80.10.50">
    <property type="match status" value="1"/>
</dbReference>
<evidence type="ECO:0000313" key="5">
    <source>
        <dbReference type="Proteomes" id="UP000535890"/>
    </source>
</evidence>
<evidence type="ECO:0000256" key="1">
    <source>
        <dbReference type="SAM" id="MobiDB-lite"/>
    </source>
</evidence>
<dbReference type="Pfam" id="PF14099">
    <property type="entry name" value="Polysacc_lyase"/>
    <property type="match status" value="1"/>
</dbReference>
<dbReference type="Proteomes" id="UP000535890">
    <property type="component" value="Unassembled WGS sequence"/>
</dbReference>
<evidence type="ECO:0000259" key="3">
    <source>
        <dbReference type="SMART" id="SM00458"/>
    </source>
</evidence>
<dbReference type="Gene3D" id="2.60.120.200">
    <property type="match status" value="1"/>
</dbReference>
<protein>
    <recommendedName>
        <fullName evidence="3">Ricin B lectin domain-containing protein</fullName>
    </recommendedName>
</protein>
<dbReference type="RefSeq" id="WP_343054314.1">
    <property type="nucleotide sequence ID" value="NZ_BAABHP010000029.1"/>
</dbReference>
<name>A0A7Y9J7H4_9PSEU</name>
<sequence length="454" mass="47323">MFAGIGAVALLVGLLVGLGGQASAATVTGQIGNVGGGCLENSNNSTATNNAQWLNTCGTNLGQQWSRWSDGTIRVQGRCIDTLNGGTANGTRVVLVVCSTTSTSQKWTPYAAGYVQNQKSKLCLAPQNNKIAAKVVITIATCANVNPQKWTLPALSTPDTTTTPPPTTTTAPPVTTTTSAPPVTTTTAPPVTTTTAPPVTTTTTAPPVTTTTTAPPTTTTTTSTSLPTQTTQSWDASFTSSGFGTFDDTPWNNVGASAPVIVDSPVTSGAKAAQFTMPGGGTRSEIVPTTAEFTEGQDRWFRFSFYLPAGFPTQVTTWQVITQWKNDGTGSPPLEITVGGGNLNLEGGYGYPAGPRTFAQPLAPAVTGQRTDLVLHVFFSRDPSKGTVDVWNNGTQVLAGYKPAGGTLYPTDKKNTATSSSYWKMGIYRDSAITQQAQYTIEGAKVGNTRDQVN</sequence>